<dbReference type="AlphaFoldDB" id="A0A8T0HCI6"/>
<sequence>MTNMVGMVVTLMCAIMGVALISTGVEAQGKKPPATFILGDSLVDAGNNNYIFTLASANHKPYGIDRADKQATGRFCNGKIIPDLINEYIGTPSPLPVLAPEAKGANLLNGVNYASAGAGILEETGSIFIGRVTMSQQFDYFQKTKDKIAQIIGQPGTDELINNAIYSFTIGGNDYVNNYLAATTSTKRKYTLPQFQDLLINTFRGQLKTAYGLGMRKFIVSSIGPIGCAPSVLSSQSQGGECVEEVNNYAIGFNAALKPMLIELQSQLPNSVFVYTNAYDVVMAIINDPIKYGFTDPVTTACCGMGKYNGIDGACRSIGRLCDDRTKSVFWDAFHPTESVNKICSEQFLSGGLDVVSPMNVKQLLAM</sequence>
<dbReference type="GO" id="GO:0016788">
    <property type="term" value="F:hydrolase activity, acting on ester bonds"/>
    <property type="evidence" value="ECO:0007669"/>
    <property type="project" value="InterPro"/>
</dbReference>
<dbReference type="InterPro" id="IPR035669">
    <property type="entry name" value="SGNH_plant_lipase-like"/>
</dbReference>
<accession>A0A8T0HCI6</accession>
<evidence type="ECO:0000313" key="5">
    <source>
        <dbReference type="Proteomes" id="UP000822688"/>
    </source>
</evidence>
<gene>
    <name evidence="4" type="ORF">KC19_6G072900</name>
</gene>
<dbReference type="Gene3D" id="3.40.50.1110">
    <property type="entry name" value="SGNH hydrolase"/>
    <property type="match status" value="1"/>
</dbReference>
<feature type="signal peptide" evidence="3">
    <location>
        <begin position="1"/>
        <end position="27"/>
    </location>
</feature>
<organism evidence="4 5">
    <name type="scientific">Ceratodon purpureus</name>
    <name type="common">Fire moss</name>
    <name type="synonym">Dicranum purpureum</name>
    <dbReference type="NCBI Taxonomy" id="3225"/>
    <lineage>
        <taxon>Eukaryota</taxon>
        <taxon>Viridiplantae</taxon>
        <taxon>Streptophyta</taxon>
        <taxon>Embryophyta</taxon>
        <taxon>Bryophyta</taxon>
        <taxon>Bryophytina</taxon>
        <taxon>Bryopsida</taxon>
        <taxon>Dicranidae</taxon>
        <taxon>Pseudoditrichales</taxon>
        <taxon>Ditrichaceae</taxon>
        <taxon>Ceratodon</taxon>
    </lineage>
</organism>
<comment type="similarity">
    <text evidence="1">Belongs to the 'GDSL' lipolytic enzyme family.</text>
</comment>
<name>A0A8T0HCI6_CERPU</name>
<reference evidence="4 5" key="1">
    <citation type="submission" date="2020-06" db="EMBL/GenBank/DDBJ databases">
        <title>WGS assembly of Ceratodon purpureus strain R40.</title>
        <authorList>
            <person name="Carey S.B."/>
            <person name="Jenkins J."/>
            <person name="Shu S."/>
            <person name="Lovell J.T."/>
            <person name="Sreedasyam A."/>
            <person name="Maumus F."/>
            <person name="Tiley G.P."/>
            <person name="Fernandez-Pozo N."/>
            <person name="Barry K."/>
            <person name="Chen C."/>
            <person name="Wang M."/>
            <person name="Lipzen A."/>
            <person name="Daum C."/>
            <person name="Saski C.A."/>
            <person name="Payton A.C."/>
            <person name="Mcbreen J.C."/>
            <person name="Conrad R.E."/>
            <person name="Kollar L.M."/>
            <person name="Olsson S."/>
            <person name="Huttunen S."/>
            <person name="Landis J.B."/>
            <person name="Wickett N.J."/>
            <person name="Johnson M.G."/>
            <person name="Rensing S.A."/>
            <person name="Grimwood J."/>
            <person name="Schmutz J."/>
            <person name="Mcdaniel S.F."/>
        </authorList>
    </citation>
    <scope>NUCLEOTIDE SEQUENCE [LARGE SCALE GENOMIC DNA]</scope>
    <source>
        <strain evidence="4 5">R40</strain>
    </source>
</reference>
<comment type="caution">
    <text evidence="4">The sequence shown here is derived from an EMBL/GenBank/DDBJ whole genome shotgun (WGS) entry which is preliminary data.</text>
</comment>
<feature type="chain" id="PRO_5035853046" evidence="3">
    <location>
        <begin position="28"/>
        <end position="367"/>
    </location>
</feature>
<dbReference type="InterPro" id="IPR001087">
    <property type="entry name" value="GDSL"/>
</dbReference>
<evidence type="ECO:0000313" key="4">
    <source>
        <dbReference type="EMBL" id="KAG0569203.1"/>
    </source>
</evidence>
<dbReference type="PANTHER" id="PTHR45648">
    <property type="entry name" value="GDSL LIPASE/ACYLHYDROLASE FAMILY PROTEIN (AFU_ORTHOLOGUE AFUA_4G14700)"/>
    <property type="match status" value="1"/>
</dbReference>
<keyword evidence="5" id="KW-1185">Reference proteome</keyword>
<protein>
    <submittedName>
        <fullName evidence="4">Uncharacterized protein</fullName>
    </submittedName>
</protein>
<dbReference type="EMBL" id="CM026427">
    <property type="protein sequence ID" value="KAG0569203.1"/>
    <property type="molecule type" value="Genomic_DNA"/>
</dbReference>
<evidence type="ECO:0000256" key="2">
    <source>
        <dbReference type="ARBA" id="ARBA00022801"/>
    </source>
</evidence>
<dbReference type="InterPro" id="IPR051058">
    <property type="entry name" value="GDSL_Est/Lipase"/>
</dbReference>
<evidence type="ECO:0000256" key="3">
    <source>
        <dbReference type="SAM" id="SignalP"/>
    </source>
</evidence>
<evidence type="ECO:0000256" key="1">
    <source>
        <dbReference type="ARBA" id="ARBA00008668"/>
    </source>
</evidence>
<keyword evidence="3" id="KW-0732">Signal</keyword>
<proteinExistence type="inferred from homology"/>
<keyword evidence="2" id="KW-0378">Hydrolase</keyword>
<dbReference type="CDD" id="cd01837">
    <property type="entry name" value="SGNH_plant_lipase_like"/>
    <property type="match status" value="1"/>
</dbReference>
<dbReference type="PANTHER" id="PTHR45648:SF166">
    <property type="entry name" value="OS02G0617400 PROTEIN"/>
    <property type="match status" value="1"/>
</dbReference>
<dbReference type="Proteomes" id="UP000822688">
    <property type="component" value="Chromosome 6"/>
</dbReference>
<dbReference type="Pfam" id="PF00657">
    <property type="entry name" value="Lipase_GDSL"/>
    <property type="match status" value="1"/>
</dbReference>
<dbReference type="InterPro" id="IPR036514">
    <property type="entry name" value="SGNH_hydro_sf"/>
</dbReference>